<dbReference type="GO" id="GO:0005634">
    <property type="term" value="C:nucleus"/>
    <property type="evidence" value="ECO:0007669"/>
    <property type="project" value="TreeGrafter"/>
</dbReference>
<dbReference type="InterPro" id="IPR041983">
    <property type="entry name" value="ADA2-like_ZZ"/>
</dbReference>
<evidence type="ECO:0000259" key="6">
    <source>
        <dbReference type="Pfam" id="PF25299"/>
    </source>
</evidence>
<feature type="region of interest" description="Disordered" evidence="4">
    <location>
        <begin position="286"/>
        <end position="344"/>
    </location>
</feature>
<feature type="region of interest" description="Disordered" evidence="4">
    <location>
        <begin position="356"/>
        <end position="428"/>
    </location>
</feature>
<dbReference type="PANTHER" id="PTHR12374:SF63">
    <property type="entry name" value="TRANSCRIPTIONAL ADAPTER 2-BETA"/>
    <property type="match status" value="1"/>
</dbReference>
<organism evidence="7 8">
    <name type="scientific">Bursaphelenchus okinawaensis</name>
    <dbReference type="NCBI Taxonomy" id="465554"/>
    <lineage>
        <taxon>Eukaryota</taxon>
        <taxon>Metazoa</taxon>
        <taxon>Ecdysozoa</taxon>
        <taxon>Nematoda</taxon>
        <taxon>Chromadorea</taxon>
        <taxon>Rhabditida</taxon>
        <taxon>Tylenchina</taxon>
        <taxon>Tylenchomorpha</taxon>
        <taxon>Aphelenchoidea</taxon>
        <taxon>Aphelenchoididae</taxon>
        <taxon>Bursaphelenchus</taxon>
    </lineage>
</organism>
<dbReference type="GO" id="GO:0006357">
    <property type="term" value="P:regulation of transcription by RNA polymerase II"/>
    <property type="evidence" value="ECO:0007669"/>
    <property type="project" value="TreeGrafter"/>
</dbReference>
<evidence type="ECO:0008006" key="9">
    <source>
        <dbReference type="Google" id="ProtNLM"/>
    </source>
</evidence>
<evidence type="ECO:0000256" key="1">
    <source>
        <dbReference type="ARBA" id="ARBA00022723"/>
    </source>
</evidence>
<dbReference type="Pfam" id="PF22941">
    <property type="entry name" value="TADA2A-like_3rd"/>
    <property type="match status" value="1"/>
</dbReference>
<evidence type="ECO:0000313" key="8">
    <source>
        <dbReference type="Proteomes" id="UP000614601"/>
    </source>
</evidence>
<comment type="caution">
    <text evidence="7">The sequence shown here is derived from an EMBL/GenBank/DDBJ whole genome shotgun (WGS) entry which is preliminary data.</text>
</comment>
<dbReference type="PANTHER" id="PTHR12374">
    <property type="entry name" value="TRANSCRIPTIONAL ADAPTOR 2 ADA2 -RELATED"/>
    <property type="match status" value="1"/>
</dbReference>
<dbReference type="InterPro" id="IPR055141">
    <property type="entry name" value="TADA2A_B-like_dom"/>
</dbReference>
<keyword evidence="8" id="KW-1185">Reference proteome</keyword>
<evidence type="ECO:0000256" key="3">
    <source>
        <dbReference type="ARBA" id="ARBA00022833"/>
    </source>
</evidence>
<proteinExistence type="predicted"/>
<feature type="region of interest" description="Disordered" evidence="4">
    <location>
        <begin position="626"/>
        <end position="647"/>
    </location>
</feature>
<keyword evidence="1" id="KW-0479">Metal-binding</keyword>
<evidence type="ECO:0000256" key="4">
    <source>
        <dbReference type="SAM" id="MobiDB-lite"/>
    </source>
</evidence>
<dbReference type="GO" id="GO:0003713">
    <property type="term" value="F:transcription coactivator activity"/>
    <property type="evidence" value="ECO:0007669"/>
    <property type="project" value="TreeGrafter"/>
</dbReference>
<dbReference type="AlphaFoldDB" id="A0A811KJD6"/>
<feature type="domain" description="ZZ-type" evidence="6">
    <location>
        <begin position="49"/>
        <end position="96"/>
    </location>
</feature>
<protein>
    <recommendedName>
        <fullName evidence="9">Transcriptional adapter 2-beta</fullName>
    </recommendedName>
</protein>
<dbReference type="OrthoDB" id="270417at2759"/>
<evidence type="ECO:0000256" key="2">
    <source>
        <dbReference type="ARBA" id="ARBA00022771"/>
    </source>
</evidence>
<feature type="compositionally biased region" description="Polar residues" evidence="4">
    <location>
        <begin position="302"/>
        <end position="311"/>
    </location>
</feature>
<sequence length="665" mass="77459">MRPYKRDTFDYTKVLNVIVDMKPADVHAGPVAKQTKKQNLPAKMEDIFCVICLDEITNTPHIRCTECTSTILLCVNCFRLGGECGTHHRGHNYQIMHDAGPSVFTYNEEEGDSWGVLEDLKLLELMQHNKIHEWPQVDADLFNKNRTVQEAKKHFDNCFLNSVFGHLALSKAKAAKVHVPGLVGADSYSGEFFRPSTKAELRNELLRMIPYNFNKFDKEKVKIVPKSLKSILTNNRNVDNLICEFSTIHIDHNPSKKNDVDDCYLKDPMTKLNEVENMFDMDDEVPVIKPVSPKRERKVSSPRKTSNSSVAEPSDRGSDAEDEEDSGDIRYKFRRRESPQNVRKLKRKLSIIKEAKTEPQLLRKRQPKKQDRLSISPRKPKSAIRIGSRGRTRLEKPPVLSPQLKPEVQDTPQGRRIPKKRPEHKTRSTFTVSEIVKHRMAYPHLHFFTNDAPPLNKLQIKGFDAEDLNLVAYNPRRDDFEHEYRNNAEDFICKIFLNGEQFHETQVDQLKNAVRVARVHRYNRILERRISNHAICREHELLSEFLHIVKTNVNERNKYAPINEDAFPSKKRADECRPFLAKLRRLMTQDELLELTDDLGEIDALVAKIRALRQFQMSGITELKGRYKPDFTPGRRRKKGRRSDYDTKKAELRWNRIKKWNKQNK</sequence>
<keyword evidence="2" id="KW-0863">Zinc-finger</keyword>
<dbReference type="Pfam" id="PF25299">
    <property type="entry name" value="ZZ_ADA2"/>
    <property type="match status" value="1"/>
</dbReference>
<reference evidence="7" key="1">
    <citation type="submission" date="2020-09" db="EMBL/GenBank/DDBJ databases">
        <authorList>
            <person name="Kikuchi T."/>
        </authorList>
    </citation>
    <scope>NUCLEOTIDE SEQUENCE</scope>
    <source>
        <strain evidence="7">SH1</strain>
    </source>
</reference>
<dbReference type="CDD" id="cd02335">
    <property type="entry name" value="ZZ_ADA2"/>
    <property type="match status" value="1"/>
</dbReference>
<dbReference type="Proteomes" id="UP000783686">
    <property type="component" value="Unassembled WGS sequence"/>
</dbReference>
<keyword evidence="3" id="KW-0862">Zinc</keyword>
<evidence type="ECO:0000313" key="7">
    <source>
        <dbReference type="EMBL" id="CAD5215416.1"/>
    </source>
</evidence>
<dbReference type="GO" id="GO:0006338">
    <property type="term" value="P:chromatin remodeling"/>
    <property type="evidence" value="ECO:0007669"/>
    <property type="project" value="TreeGrafter"/>
</dbReference>
<dbReference type="EMBL" id="CAJFCW020000003">
    <property type="protein sequence ID" value="CAG9104032.1"/>
    <property type="molecule type" value="Genomic_DNA"/>
</dbReference>
<name>A0A811KJD6_9BILA</name>
<dbReference type="SUPFAM" id="SSF57850">
    <property type="entry name" value="RING/U-box"/>
    <property type="match status" value="1"/>
</dbReference>
<feature type="domain" description="Transcriptional adapter 2-alpha/beta-like" evidence="5">
    <location>
        <begin position="470"/>
        <end position="550"/>
    </location>
</feature>
<gene>
    <name evidence="7" type="ORF">BOKJ2_LOCUS6082</name>
</gene>
<dbReference type="GO" id="GO:0070461">
    <property type="term" value="C:SAGA-type complex"/>
    <property type="evidence" value="ECO:0007669"/>
    <property type="project" value="TreeGrafter"/>
</dbReference>
<dbReference type="GO" id="GO:0003682">
    <property type="term" value="F:chromatin binding"/>
    <property type="evidence" value="ECO:0007669"/>
    <property type="project" value="TreeGrafter"/>
</dbReference>
<dbReference type="Proteomes" id="UP000614601">
    <property type="component" value="Unassembled WGS sequence"/>
</dbReference>
<accession>A0A811KJD6</accession>
<dbReference type="GO" id="GO:0008270">
    <property type="term" value="F:zinc ion binding"/>
    <property type="evidence" value="ECO:0007669"/>
    <property type="project" value="UniProtKB-KW"/>
</dbReference>
<evidence type="ECO:0000259" key="5">
    <source>
        <dbReference type="Pfam" id="PF22941"/>
    </source>
</evidence>
<dbReference type="InterPro" id="IPR000433">
    <property type="entry name" value="Znf_ZZ"/>
</dbReference>
<dbReference type="EMBL" id="CAJFDH010000003">
    <property type="protein sequence ID" value="CAD5215416.1"/>
    <property type="molecule type" value="Genomic_DNA"/>
</dbReference>